<dbReference type="SUPFAM" id="SSF82895">
    <property type="entry name" value="TSP-1 type 1 repeat"/>
    <property type="match status" value="1"/>
</dbReference>
<keyword evidence="1" id="KW-0677">Repeat</keyword>
<proteinExistence type="predicted"/>
<dbReference type="PANTHER" id="PTHR22906">
    <property type="entry name" value="PROPERDIN"/>
    <property type="match status" value="1"/>
</dbReference>
<dbReference type="InterPro" id="IPR052065">
    <property type="entry name" value="Compl_asym_regulator"/>
</dbReference>
<protein>
    <submittedName>
        <fullName evidence="6">ShKT domain-containing protein</fullName>
    </submittedName>
</protein>
<keyword evidence="5" id="KW-1185">Reference proteome</keyword>
<evidence type="ECO:0000256" key="3">
    <source>
        <dbReference type="SAM" id="MobiDB-lite"/>
    </source>
</evidence>
<keyword evidence="4" id="KW-0732">Signal</keyword>
<organism evidence="5 6">
    <name type="scientific">Steinernema glaseri</name>
    <dbReference type="NCBI Taxonomy" id="37863"/>
    <lineage>
        <taxon>Eukaryota</taxon>
        <taxon>Metazoa</taxon>
        <taxon>Ecdysozoa</taxon>
        <taxon>Nematoda</taxon>
        <taxon>Chromadorea</taxon>
        <taxon>Rhabditida</taxon>
        <taxon>Tylenchina</taxon>
        <taxon>Panagrolaimomorpha</taxon>
        <taxon>Strongyloidoidea</taxon>
        <taxon>Steinernematidae</taxon>
        <taxon>Steinernema</taxon>
    </lineage>
</organism>
<evidence type="ECO:0000313" key="6">
    <source>
        <dbReference type="WBParaSite" id="L893_g25169.t1"/>
    </source>
</evidence>
<feature type="signal peptide" evidence="4">
    <location>
        <begin position="1"/>
        <end position="18"/>
    </location>
</feature>
<name>A0A1I7ZCK3_9BILA</name>
<feature type="chain" id="PRO_5009313267" evidence="4">
    <location>
        <begin position="19"/>
        <end position="282"/>
    </location>
</feature>
<keyword evidence="2" id="KW-1015">Disulfide bond</keyword>
<dbReference type="PROSITE" id="PS50092">
    <property type="entry name" value="TSP1"/>
    <property type="match status" value="2"/>
</dbReference>
<dbReference type="AlphaFoldDB" id="A0A1I7ZCK3"/>
<sequence length="282" mass="31653">MKPRALLWLLCHAATVFCESMTESCDPTGQWSEWLPWVECVAGETQVRERGCLAKEGQHPECGDLPVICPGEDMEYRECREDDGFPEGALTFDQGMTSTRELELFSPQPCQYEGTWSEWGSWEPWPLTINVRRRLRSCLGVPPECRPLVGFNCTFGSYIETDTGNGVTGTTPEGETETRASPHLPPTTTTIFYDPNCVASPWTEWTAWNTCTASCGNCGWHQRTRHKLGTLPNGENCPIPEYFEWEKTFCNPVACIDNSTHTCCRNHVLQSKGADFVCVPPP</sequence>
<feature type="region of interest" description="Disordered" evidence="3">
    <location>
        <begin position="164"/>
        <end position="185"/>
    </location>
</feature>
<evidence type="ECO:0000256" key="2">
    <source>
        <dbReference type="ARBA" id="ARBA00023157"/>
    </source>
</evidence>
<evidence type="ECO:0000256" key="1">
    <source>
        <dbReference type="ARBA" id="ARBA00022737"/>
    </source>
</evidence>
<dbReference type="PANTHER" id="PTHR22906:SF21">
    <property type="entry name" value="SEMA DOMAIN-CONTAINING PROTEIN"/>
    <property type="match status" value="1"/>
</dbReference>
<dbReference type="SMART" id="SM00209">
    <property type="entry name" value="TSP1"/>
    <property type="match status" value="2"/>
</dbReference>
<evidence type="ECO:0000256" key="4">
    <source>
        <dbReference type="SAM" id="SignalP"/>
    </source>
</evidence>
<dbReference type="WBParaSite" id="L893_g25169.t1">
    <property type="protein sequence ID" value="L893_g25169.t1"/>
    <property type="gene ID" value="L893_g25169"/>
</dbReference>
<reference evidence="6" key="1">
    <citation type="submission" date="2016-11" db="UniProtKB">
        <authorList>
            <consortium name="WormBaseParasite"/>
        </authorList>
    </citation>
    <scope>IDENTIFICATION</scope>
</reference>
<dbReference type="Gene3D" id="2.20.100.10">
    <property type="entry name" value="Thrombospondin type-1 (TSP1) repeat"/>
    <property type="match status" value="2"/>
</dbReference>
<feature type="compositionally biased region" description="Low complexity" evidence="3">
    <location>
        <begin position="164"/>
        <end position="173"/>
    </location>
</feature>
<dbReference type="InterPro" id="IPR036383">
    <property type="entry name" value="TSP1_rpt_sf"/>
</dbReference>
<dbReference type="Proteomes" id="UP000095287">
    <property type="component" value="Unplaced"/>
</dbReference>
<evidence type="ECO:0000313" key="5">
    <source>
        <dbReference type="Proteomes" id="UP000095287"/>
    </source>
</evidence>
<accession>A0A1I7ZCK3</accession>
<dbReference type="InterPro" id="IPR000884">
    <property type="entry name" value="TSP1_rpt"/>
</dbReference>